<feature type="compositionally biased region" description="Polar residues" evidence="1">
    <location>
        <begin position="149"/>
        <end position="160"/>
    </location>
</feature>
<evidence type="ECO:0000256" key="1">
    <source>
        <dbReference type="SAM" id="MobiDB-lite"/>
    </source>
</evidence>
<name>A0AAV3QLK0_LITER</name>
<keyword evidence="3" id="KW-1185">Reference proteome</keyword>
<dbReference type="InterPro" id="IPR053342">
    <property type="entry name" value="Exosome_cofactor/PTGS_suppr"/>
</dbReference>
<feature type="region of interest" description="Disordered" evidence="1">
    <location>
        <begin position="136"/>
        <end position="160"/>
    </location>
</feature>
<evidence type="ECO:0000313" key="3">
    <source>
        <dbReference type="Proteomes" id="UP001454036"/>
    </source>
</evidence>
<organism evidence="2 3">
    <name type="scientific">Lithospermum erythrorhizon</name>
    <name type="common">Purple gromwell</name>
    <name type="synonym">Lithospermum officinale var. erythrorhizon</name>
    <dbReference type="NCBI Taxonomy" id="34254"/>
    <lineage>
        <taxon>Eukaryota</taxon>
        <taxon>Viridiplantae</taxon>
        <taxon>Streptophyta</taxon>
        <taxon>Embryophyta</taxon>
        <taxon>Tracheophyta</taxon>
        <taxon>Spermatophyta</taxon>
        <taxon>Magnoliopsida</taxon>
        <taxon>eudicotyledons</taxon>
        <taxon>Gunneridae</taxon>
        <taxon>Pentapetalae</taxon>
        <taxon>asterids</taxon>
        <taxon>lamiids</taxon>
        <taxon>Boraginales</taxon>
        <taxon>Boraginaceae</taxon>
        <taxon>Boraginoideae</taxon>
        <taxon>Lithospermeae</taxon>
        <taxon>Lithospermum</taxon>
    </lineage>
</organism>
<dbReference type="AlphaFoldDB" id="A0AAV3QLK0"/>
<dbReference type="EMBL" id="BAABME010021485">
    <property type="protein sequence ID" value="GAA0163428.1"/>
    <property type="molecule type" value="Genomic_DNA"/>
</dbReference>
<protein>
    <submittedName>
        <fullName evidence="2">Uncharacterized protein</fullName>
    </submittedName>
</protein>
<dbReference type="Proteomes" id="UP001454036">
    <property type="component" value="Unassembled WGS sequence"/>
</dbReference>
<gene>
    <name evidence="2" type="ORF">LIER_39594</name>
</gene>
<dbReference type="PANTHER" id="PTHR37260:SF2">
    <property type="entry name" value="PROTEIN ECERIFERUM 16"/>
    <property type="match status" value="1"/>
</dbReference>
<comment type="caution">
    <text evidence="2">The sequence shown here is derived from an EMBL/GenBank/DDBJ whole genome shotgun (WGS) entry which is preliminary data.</text>
</comment>
<proteinExistence type="predicted"/>
<accession>A0AAV3QLK0</accession>
<sequence length="290" mass="32266">MDVTDKSKAADYAYLISEAKDTINEFDQVVDDIHLGLAPLLTMRGQGILSLMDPHHQTTANYQAPFLSLDLNALAEQISKANLVERLFIAPDLFPPEIYAEWEESKQNKFDEDKVGSDDEQTIIVEGNEVLRHHLDTKSSDTMEDNDNQVEQTSQSNMSKSTAELGMVSVAKKPSKFEALTAEAELDMLLDSFSETKFLESSIGEKILEDVPSIEPMKKVPEKVKPPALAINFNEDIDELLKETSTSTSIINVESGSHEVNAAPKDFLLDPDPTSKSKLLDDFDSWLDTI</sequence>
<dbReference type="PANTHER" id="PTHR37260">
    <property type="entry name" value="PHOSPHORELAY PROTEIN"/>
    <property type="match status" value="1"/>
</dbReference>
<evidence type="ECO:0000313" key="2">
    <source>
        <dbReference type="EMBL" id="GAA0163428.1"/>
    </source>
</evidence>
<reference evidence="2 3" key="1">
    <citation type="submission" date="2024-01" db="EMBL/GenBank/DDBJ databases">
        <title>The complete chloroplast genome sequence of Lithospermum erythrorhizon: insights into the phylogenetic relationship among Boraginaceae species and the maternal lineages of purple gromwells.</title>
        <authorList>
            <person name="Okada T."/>
            <person name="Watanabe K."/>
        </authorList>
    </citation>
    <scope>NUCLEOTIDE SEQUENCE [LARGE SCALE GENOMIC DNA]</scope>
</reference>